<dbReference type="Proteomes" id="UP000037432">
    <property type="component" value="Unassembled WGS sequence"/>
</dbReference>
<protein>
    <recommendedName>
        <fullName evidence="4">Lipoprotein</fullName>
    </recommendedName>
</protein>
<sequence length="158" mass="15128">MRRMRIGAGATLAAGALAVTGLAFAPAALAVTPATATITADCGSFGGGEATLTATQNGSAATLTLNSSAITAPIALGEDSIASTLTLVKASGGTTSFTGTENPAMAAGDPVQVGPLSGTVASGDSLEAFGGSLQMTVFGITITCTATGPQSPGPFVFD</sequence>
<evidence type="ECO:0008006" key="4">
    <source>
        <dbReference type="Google" id="ProtNLM"/>
    </source>
</evidence>
<dbReference type="PATRIC" id="fig|1938.3.peg.9461"/>
<comment type="caution">
    <text evidence="2">The sequence shown here is derived from an EMBL/GenBank/DDBJ whole genome shotgun (WGS) entry which is preliminary data.</text>
</comment>
<organism evidence="2 3">
    <name type="scientific">Streptomyces viridochromogenes</name>
    <dbReference type="NCBI Taxonomy" id="1938"/>
    <lineage>
        <taxon>Bacteria</taxon>
        <taxon>Bacillati</taxon>
        <taxon>Actinomycetota</taxon>
        <taxon>Actinomycetes</taxon>
        <taxon>Kitasatosporales</taxon>
        <taxon>Streptomycetaceae</taxon>
        <taxon>Streptomyces</taxon>
    </lineage>
</organism>
<feature type="signal peptide" evidence="1">
    <location>
        <begin position="1"/>
        <end position="30"/>
    </location>
</feature>
<accession>A0A0J7Z1F0</accession>
<reference evidence="2 3" key="1">
    <citation type="submission" date="2015-06" db="EMBL/GenBank/DDBJ databases">
        <authorList>
            <person name="Ju K.-S."/>
            <person name="Doroghazi J.R."/>
            <person name="Metcalf W.W."/>
        </authorList>
    </citation>
    <scope>NUCLEOTIDE SEQUENCE [LARGE SCALE GENOMIC DNA]</scope>
    <source>
        <strain evidence="2 3">NRRL 3414</strain>
    </source>
</reference>
<feature type="chain" id="PRO_5009778357" description="Lipoprotein" evidence="1">
    <location>
        <begin position="31"/>
        <end position="158"/>
    </location>
</feature>
<keyword evidence="1" id="KW-0732">Signal</keyword>
<name>A0A0J7Z1F0_STRVR</name>
<dbReference type="AlphaFoldDB" id="A0A0J7Z1F0"/>
<dbReference type="OrthoDB" id="4350624at2"/>
<proteinExistence type="predicted"/>
<dbReference type="EMBL" id="LFNT01000064">
    <property type="protein sequence ID" value="KMS69153.1"/>
    <property type="molecule type" value="Genomic_DNA"/>
</dbReference>
<dbReference type="RefSeq" id="WP_048585656.1">
    <property type="nucleotide sequence ID" value="NZ_LFNT01000064.1"/>
</dbReference>
<gene>
    <name evidence="2" type="ORF">ACM01_36175</name>
</gene>
<evidence type="ECO:0000313" key="2">
    <source>
        <dbReference type="EMBL" id="KMS69153.1"/>
    </source>
</evidence>
<evidence type="ECO:0000256" key="1">
    <source>
        <dbReference type="SAM" id="SignalP"/>
    </source>
</evidence>
<evidence type="ECO:0000313" key="3">
    <source>
        <dbReference type="Proteomes" id="UP000037432"/>
    </source>
</evidence>